<name>A0A930VPA4_9ACTN</name>
<dbReference type="PANTHER" id="PTHR23513">
    <property type="entry name" value="INTEGRAL MEMBRANE EFFLUX PROTEIN-RELATED"/>
    <property type="match status" value="1"/>
</dbReference>
<protein>
    <submittedName>
        <fullName evidence="7">MFS transporter</fullName>
    </submittedName>
</protein>
<evidence type="ECO:0000256" key="5">
    <source>
        <dbReference type="ARBA" id="ARBA00023136"/>
    </source>
</evidence>
<evidence type="ECO:0000256" key="1">
    <source>
        <dbReference type="ARBA" id="ARBA00004651"/>
    </source>
</evidence>
<organism evidence="7 8">
    <name type="scientific">Nocardioides agariphilus</name>
    <dbReference type="NCBI Taxonomy" id="433664"/>
    <lineage>
        <taxon>Bacteria</taxon>
        <taxon>Bacillati</taxon>
        <taxon>Actinomycetota</taxon>
        <taxon>Actinomycetes</taxon>
        <taxon>Propionibacteriales</taxon>
        <taxon>Nocardioidaceae</taxon>
        <taxon>Nocardioides</taxon>
    </lineage>
</organism>
<dbReference type="InterPro" id="IPR036259">
    <property type="entry name" value="MFS_trans_sf"/>
</dbReference>
<keyword evidence="2" id="KW-1003">Cell membrane</keyword>
<dbReference type="AlphaFoldDB" id="A0A930VPA4"/>
<dbReference type="Proteomes" id="UP000660668">
    <property type="component" value="Unassembled WGS sequence"/>
</dbReference>
<comment type="caution">
    <text evidence="7">The sequence shown here is derived from an EMBL/GenBank/DDBJ whole genome shotgun (WGS) entry which is preliminary data.</text>
</comment>
<feature type="transmembrane region" description="Helical" evidence="6">
    <location>
        <begin position="44"/>
        <end position="64"/>
    </location>
</feature>
<reference evidence="7" key="1">
    <citation type="submission" date="2020-11" db="EMBL/GenBank/DDBJ databases">
        <title>Nocardioides cynanchi sp. nov., isolated from soil of rhizosphere of Cynanchum wilfordii.</title>
        <authorList>
            <person name="Lee J.-S."/>
            <person name="Suh M.K."/>
            <person name="Kim J.-S."/>
        </authorList>
    </citation>
    <scope>NUCLEOTIDE SEQUENCE</scope>
    <source>
        <strain evidence="7">KCTC 19276</strain>
    </source>
</reference>
<evidence type="ECO:0000313" key="8">
    <source>
        <dbReference type="Proteomes" id="UP000660668"/>
    </source>
</evidence>
<dbReference type="Gene3D" id="1.20.1250.20">
    <property type="entry name" value="MFS general substrate transporter like domains"/>
    <property type="match status" value="1"/>
</dbReference>
<evidence type="ECO:0000256" key="4">
    <source>
        <dbReference type="ARBA" id="ARBA00022989"/>
    </source>
</evidence>
<keyword evidence="5 6" id="KW-0472">Membrane</keyword>
<sequence>MTATMIRRDPMVVTWLVAVAVSGFGDVVWTVALAWTAAHALSPTVAGLVLGIEMLPQAALVLVGGVIADRWDPRRVLVAGEVTRAAVLVAGALAWKGGYDGAPTLFLVSLSFGIAAGLTIPSGMALVRQVVHPDDFGTVVGWNQVSGRVMRLLGAPAGGVLVAQSYAGSVAGGGPVLAMLVDAATFAVVAVVLVAVVRTRYPAPRAEHARWRDSFTDGLAYLRRSPTARVFVVGLTALNVFVTPVVALGLALRVEGSGWGAHWFGICDGALAAGAIVGSLAAIRWQPTRAAGSGFRVLVLQGVGLAAVGVPALPVVLAGMLTVGVTAGMASVWLSGAFLKAINPEYTGRVSSVTSLGDMTLMPLSVPVLGAFSGATSVLTATATFGLAMSVLCLVLATRPEIAGLVQRYASPKV</sequence>
<feature type="transmembrane region" description="Helical" evidence="6">
    <location>
        <begin position="101"/>
        <end position="120"/>
    </location>
</feature>
<dbReference type="GO" id="GO:0022857">
    <property type="term" value="F:transmembrane transporter activity"/>
    <property type="evidence" value="ECO:0007669"/>
    <property type="project" value="InterPro"/>
</dbReference>
<evidence type="ECO:0000256" key="3">
    <source>
        <dbReference type="ARBA" id="ARBA00022692"/>
    </source>
</evidence>
<dbReference type="EMBL" id="JADKPO010000013">
    <property type="protein sequence ID" value="MBF4768321.1"/>
    <property type="molecule type" value="Genomic_DNA"/>
</dbReference>
<feature type="transmembrane region" description="Helical" evidence="6">
    <location>
        <begin position="263"/>
        <end position="283"/>
    </location>
</feature>
<keyword evidence="8" id="KW-1185">Reference proteome</keyword>
<feature type="transmembrane region" description="Helical" evidence="6">
    <location>
        <begin position="177"/>
        <end position="197"/>
    </location>
</feature>
<keyword evidence="4 6" id="KW-1133">Transmembrane helix</keyword>
<dbReference type="RefSeq" id="WP_194696477.1">
    <property type="nucleotide sequence ID" value="NZ_JADKPO010000013.1"/>
</dbReference>
<dbReference type="Pfam" id="PF07690">
    <property type="entry name" value="MFS_1"/>
    <property type="match status" value="1"/>
</dbReference>
<feature type="transmembrane region" description="Helical" evidence="6">
    <location>
        <begin position="12"/>
        <end position="38"/>
    </location>
</feature>
<dbReference type="InterPro" id="IPR011701">
    <property type="entry name" value="MFS"/>
</dbReference>
<accession>A0A930VPA4</accession>
<dbReference type="SUPFAM" id="SSF103473">
    <property type="entry name" value="MFS general substrate transporter"/>
    <property type="match status" value="1"/>
</dbReference>
<feature type="transmembrane region" description="Helical" evidence="6">
    <location>
        <begin position="378"/>
        <end position="398"/>
    </location>
</feature>
<dbReference type="PANTHER" id="PTHR23513:SF11">
    <property type="entry name" value="STAPHYLOFERRIN A TRANSPORTER"/>
    <property type="match status" value="1"/>
</dbReference>
<dbReference type="GO" id="GO:0005886">
    <property type="term" value="C:plasma membrane"/>
    <property type="evidence" value="ECO:0007669"/>
    <property type="project" value="UniProtKB-SubCell"/>
</dbReference>
<keyword evidence="3 6" id="KW-0812">Transmembrane</keyword>
<gene>
    <name evidence="7" type="ORF">ISU10_11135</name>
</gene>
<evidence type="ECO:0000313" key="7">
    <source>
        <dbReference type="EMBL" id="MBF4768321.1"/>
    </source>
</evidence>
<proteinExistence type="predicted"/>
<dbReference type="CDD" id="cd06173">
    <property type="entry name" value="MFS_MefA_like"/>
    <property type="match status" value="1"/>
</dbReference>
<feature type="transmembrane region" description="Helical" evidence="6">
    <location>
        <begin position="295"/>
        <end position="313"/>
    </location>
</feature>
<comment type="subcellular location">
    <subcellularLocation>
        <location evidence="1">Cell membrane</location>
        <topology evidence="1">Multi-pass membrane protein</topology>
    </subcellularLocation>
</comment>
<evidence type="ECO:0000256" key="2">
    <source>
        <dbReference type="ARBA" id="ARBA00022475"/>
    </source>
</evidence>
<evidence type="ECO:0000256" key="6">
    <source>
        <dbReference type="SAM" id="Phobius"/>
    </source>
</evidence>
<feature type="transmembrane region" description="Helical" evidence="6">
    <location>
        <begin position="230"/>
        <end position="251"/>
    </location>
</feature>